<dbReference type="Gene3D" id="3.40.50.720">
    <property type="entry name" value="NAD(P)-binding Rossmann-like Domain"/>
    <property type="match status" value="1"/>
</dbReference>
<evidence type="ECO:0000313" key="10">
    <source>
        <dbReference type="EMBL" id="TWU01339.1"/>
    </source>
</evidence>
<feature type="domain" description="Glucose-6-phosphate dehydrogenase C-terminal" evidence="9">
    <location>
        <begin position="189"/>
        <end position="475"/>
    </location>
</feature>
<dbReference type="Pfam" id="PF02781">
    <property type="entry name" value="G6PD_C"/>
    <property type="match status" value="1"/>
</dbReference>
<evidence type="ECO:0000259" key="9">
    <source>
        <dbReference type="Pfam" id="PF02781"/>
    </source>
</evidence>
<dbReference type="OrthoDB" id="9802739at2"/>
<comment type="similarity">
    <text evidence="2 7">Belongs to the glucose-6-phosphate dehydrogenase family.</text>
</comment>
<feature type="binding site" evidence="7">
    <location>
        <position position="177"/>
    </location>
    <ligand>
        <name>substrate</name>
    </ligand>
</feature>
<feature type="domain" description="Glucose-6-phosphate dehydrogenase NAD-binding" evidence="8">
    <location>
        <begin position="6"/>
        <end position="186"/>
    </location>
</feature>
<dbReference type="InterPro" id="IPR022675">
    <property type="entry name" value="G6P_DH_C"/>
</dbReference>
<dbReference type="SUPFAM" id="SSF55347">
    <property type="entry name" value="Glyceraldehyde-3-phosphate dehydrogenase-like, C-terminal domain"/>
    <property type="match status" value="1"/>
</dbReference>
<dbReference type="InterPro" id="IPR036291">
    <property type="entry name" value="NAD(P)-bd_dom_sf"/>
</dbReference>
<dbReference type="GO" id="GO:0009051">
    <property type="term" value="P:pentose-phosphate shunt, oxidative branch"/>
    <property type="evidence" value="ECO:0007669"/>
    <property type="project" value="TreeGrafter"/>
</dbReference>
<feature type="binding site" evidence="7">
    <location>
        <position position="147"/>
    </location>
    <ligand>
        <name>NADP(+)</name>
        <dbReference type="ChEBI" id="CHEBI:58349"/>
    </ligand>
</feature>
<comment type="caution">
    <text evidence="7">Lacks conserved residue(s) required for the propagation of feature annotation.</text>
</comment>
<feature type="binding site" evidence="7">
    <location>
        <position position="329"/>
    </location>
    <ligand>
        <name>substrate</name>
    </ligand>
</feature>
<dbReference type="InterPro" id="IPR001282">
    <property type="entry name" value="G6P_DH"/>
</dbReference>
<evidence type="ECO:0000256" key="7">
    <source>
        <dbReference type="HAMAP-Rule" id="MF_00966"/>
    </source>
</evidence>
<reference evidence="10 11" key="1">
    <citation type="submission" date="2019-02" db="EMBL/GenBank/DDBJ databases">
        <title>Deep-cultivation of Planctomycetes and their phenomic and genomic characterization uncovers novel biology.</title>
        <authorList>
            <person name="Wiegand S."/>
            <person name="Jogler M."/>
            <person name="Boedeker C."/>
            <person name="Pinto D."/>
            <person name="Vollmers J."/>
            <person name="Rivas-Marin E."/>
            <person name="Kohn T."/>
            <person name="Peeters S.H."/>
            <person name="Heuer A."/>
            <person name="Rast P."/>
            <person name="Oberbeckmann S."/>
            <person name="Bunk B."/>
            <person name="Jeske O."/>
            <person name="Meyerdierks A."/>
            <person name="Storesund J.E."/>
            <person name="Kallscheuer N."/>
            <person name="Luecker S."/>
            <person name="Lage O.M."/>
            <person name="Pohl T."/>
            <person name="Merkel B.J."/>
            <person name="Hornburger P."/>
            <person name="Mueller R.-W."/>
            <person name="Bruemmer F."/>
            <person name="Labrenz M."/>
            <person name="Spormann A.M."/>
            <person name="Op Den Camp H."/>
            <person name="Overmann J."/>
            <person name="Amann R."/>
            <person name="Jetten M.S.M."/>
            <person name="Mascher T."/>
            <person name="Medema M.H."/>
            <person name="Devos D.P."/>
            <person name="Kaster A.-K."/>
            <person name="Ovreas L."/>
            <person name="Rohde M."/>
            <person name="Galperin M.Y."/>
            <person name="Jogler C."/>
        </authorList>
    </citation>
    <scope>NUCLEOTIDE SEQUENCE [LARGE SCALE GENOMIC DNA]</scope>
    <source>
        <strain evidence="10 11">Pla52n</strain>
    </source>
</reference>
<dbReference type="InterPro" id="IPR019796">
    <property type="entry name" value="G6P_DH_AS"/>
</dbReference>
<proteinExistence type="inferred from homology"/>
<dbReference type="RefSeq" id="WP_146521836.1">
    <property type="nucleotide sequence ID" value="NZ_CP151726.1"/>
</dbReference>
<keyword evidence="11" id="KW-1185">Reference proteome</keyword>
<feature type="binding site" evidence="7">
    <location>
        <position position="215"/>
    </location>
    <ligand>
        <name>substrate</name>
    </ligand>
</feature>
<dbReference type="Proteomes" id="UP000320176">
    <property type="component" value="Unassembled WGS sequence"/>
</dbReference>
<sequence length="485" mass="55649">MAYTVVIFGASGDLTSRKLIPALYSQFKKNTLKEKLQIVGVSRSQFEHDQWRNALRETTAKFANEHFDDESWAEFSQNVYYHAGDIKETQDFHELAVFLEKIEEGKPCGRVYYLSTMPQLYEVAIQQLGAAGLADDSVAFRRVIIEKPFGTDLKSAQALNESIHKVFREDQIYRIDHYLGKETVQNIFALRFANSIFEPIWNRNYVDHIQITVAESVVVGRRGGYYDEAGILRDMFQNHLLQLMMITAMEPPARYDAALVRDEKVKVLHSVRKMSGGDFAANTVRGQYLGYLDEEGVPPNSVTETYAVLKLFCDNWRWKDVPFYLRSGKGMSCRTTQIVIQFRQVPHILFGQKTRMPLGNRLVIQVQPAEGIQLHFETKVPDSEMKTRTSTLDFDFNAMTHGSIPDAYQRLLVDSIVGDASLFARSDEVELAWSIIDPIIAAWRSPAAPTLYPYETDYWGPTEATQWMADQHREWFDFCPVITKE</sequence>
<dbReference type="EMBL" id="SJPN01000005">
    <property type="protein sequence ID" value="TWU01339.1"/>
    <property type="molecule type" value="Genomic_DNA"/>
</dbReference>
<dbReference type="SUPFAM" id="SSF51735">
    <property type="entry name" value="NAD(P)-binding Rossmann-fold domains"/>
    <property type="match status" value="1"/>
</dbReference>
<dbReference type="PROSITE" id="PS00069">
    <property type="entry name" value="G6P_DEHYDROGENASE"/>
    <property type="match status" value="1"/>
</dbReference>
<protein>
    <recommendedName>
        <fullName evidence="7">Glucose-6-phosphate 1-dehydrogenase</fullName>
        <shortName evidence="7">G6PD</shortName>
        <ecNumber evidence="7">1.1.1.49</ecNumber>
    </recommendedName>
</protein>
<keyword evidence="6 7" id="KW-0119">Carbohydrate metabolism</keyword>
<dbReference type="AlphaFoldDB" id="A0A5C6AQ33"/>
<name>A0A5C6AQ33_9BACT</name>
<dbReference type="PIRSF" id="PIRSF000110">
    <property type="entry name" value="G6PD"/>
    <property type="match status" value="1"/>
</dbReference>
<dbReference type="Gene3D" id="3.30.360.10">
    <property type="entry name" value="Dihydrodipicolinate Reductase, domain 2"/>
    <property type="match status" value="1"/>
</dbReference>
<gene>
    <name evidence="7 10" type="primary">zwf</name>
    <name evidence="10" type="ORF">Pla52n_47130</name>
</gene>
<comment type="catalytic activity">
    <reaction evidence="7">
        <text>D-glucose 6-phosphate + NADP(+) = 6-phospho-D-glucono-1,5-lactone + NADPH + H(+)</text>
        <dbReference type="Rhea" id="RHEA:15841"/>
        <dbReference type="ChEBI" id="CHEBI:15378"/>
        <dbReference type="ChEBI" id="CHEBI:57783"/>
        <dbReference type="ChEBI" id="CHEBI:57955"/>
        <dbReference type="ChEBI" id="CHEBI:58349"/>
        <dbReference type="ChEBI" id="CHEBI:61548"/>
        <dbReference type="EC" id="1.1.1.49"/>
    </reaction>
</comment>
<dbReference type="PANTHER" id="PTHR23429">
    <property type="entry name" value="GLUCOSE-6-PHOSPHATE 1-DEHYDROGENASE G6PD"/>
    <property type="match status" value="1"/>
</dbReference>
<evidence type="ECO:0000259" key="8">
    <source>
        <dbReference type="Pfam" id="PF00479"/>
    </source>
</evidence>
<evidence type="ECO:0000256" key="4">
    <source>
        <dbReference type="ARBA" id="ARBA00022857"/>
    </source>
</evidence>
<dbReference type="PRINTS" id="PR00079">
    <property type="entry name" value="G6PDHDRGNASE"/>
</dbReference>
<feature type="binding site" evidence="7">
    <location>
        <position position="43"/>
    </location>
    <ligand>
        <name>NADP(+)</name>
        <dbReference type="ChEBI" id="CHEBI:58349"/>
    </ligand>
</feature>
<evidence type="ECO:0000313" key="11">
    <source>
        <dbReference type="Proteomes" id="UP000320176"/>
    </source>
</evidence>
<dbReference type="UniPathway" id="UPA00115">
    <property type="reaction ID" value="UER00408"/>
</dbReference>
<evidence type="ECO:0000256" key="5">
    <source>
        <dbReference type="ARBA" id="ARBA00023002"/>
    </source>
</evidence>
<dbReference type="GO" id="GO:0004345">
    <property type="term" value="F:glucose-6-phosphate dehydrogenase activity"/>
    <property type="evidence" value="ECO:0007669"/>
    <property type="project" value="UniProtKB-UniRule"/>
</dbReference>
<comment type="caution">
    <text evidence="10">The sequence shown here is derived from an EMBL/GenBank/DDBJ whole genome shotgun (WGS) entry which is preliminary data.</text>
</comment>
<dbReference type="EC" id="1.1.1.49" evidence="7"/>
<dbReference type="HAMAP" id="MF_00966">
    <property type="entry name" value="G6PD"/>
    <property type="match status" value="1"/>
</dbReference>
<feature type="binding site" evidence="7">
    <location>
        <begin position="85"/>
        <end position="86"/>
    </location>
    <ligand>
        <name>NADP(+)</name>
        <dbReference type="ChEBI" id="CHEBI:58349"/>
    </ligand>
</feature>
<comment type="pathway">
    <text evidence="1 7">Carbohydrate degradation; pentose phosphate pathway; D-ribulose 5-phosphate from D-glucose 6-phosphate (oxidative stage): step 1/3.</text>
</comment>
<evidence type="ECO:0000256" key="6">
    <source>
        <dbReference type="ARBA" id="ARBA00023277"/>
    </source>
</evidence>
<dbReference type="GO" id="GO:0006006">
    <property type="term" value="P:glucose metabolic process"/>
    <property type="evidence" value="ECO:0007669"/>
    <property type="project" value="UniProtKB-KW"/>
</dbReference>
<dbReference type="PANTHER" id="PTHR23429:SF0">
    <property type="entry name" value="GLUCOSE-6-PHOSPHATE 1-DEHYDROGENASE"/>
    <property type="match status" value="1"/>
</dbReference>
<dbReference type="NCBIfam" id="TIGR00871">
    <property type="entry name" value="zwf"/>
    <property type="match status" value="1"/>
</dbReference>
<keyword evidence="5 7" id="KW-0560">Oxidoreductase</keyword>
<feature type="binding site" evidence="7">
    <location>
        <position position="234"/>
    </location>
    <ligand>
        <name>substrate</name>
    </ligand>
</feature>
<feature type="active site" description="Proton acceptor" evidence="7">
    <location>
        <position position="239"/>
    </location>
</feature>
<organism evidence="10 11">
    <name type="scientific">Stieleria varia</name>
    <dbReference type="NCBI Taxonomy" id="2528005"/>
    <lineage>
        <taxon>Bacteria</taxon>
        <taxon>Pseudomonadati</taxon>
        <taxon>Planctomycetota</taxon>
        <taxon>Planctomycetia</taxon>
        <taxon>Pirellulales</taxon>
        <taxon>Pirellulaceae</taxon>
        <taxon>Stieleria</taxon>
    </lineage>
</organism>
<keyword evidence="3 7" id="KW-0313">Glucose metabolism</keyword>
<feature type="binding site" evidence="7">
    <location>
        <position position="181"/>
    </location>
    <ligand>
        <name>substrate</name>
    </ligand>
</feature>
<evidence type="ECO:0000256" key="3">
    <source>
        <dbReference type="ARBA" id="ARBA00022526"/>
    </source>
</evidence>
<dbReference type="GO" id="GO:0050661">
    <property type="term" value="F:NADP binding"/>
    <property type="evidence" value="ECO:0007669"/>
    <property type="project" value="UniProtKB-UniRule"/>
</dbReference>
<evidence type="ECO:0000256" key="2">
    <source>
        <dbReference type="ARBA" id="ARBA00009975"/>
    </source>
</evidence>
<evidence type="ECO:0000256" key="1">
    <source>
        <dbReference type="ARBA" id="ARBA00004937"/>
    </source>
</evidence>
<keyword evidence="4 7" id="KW-0521">NADP</keyword>
<dbReference type="InterPro" id="IPR022674">
    <property type="entry name" value="G6P_DH_NAD-bd"/>
</dbReference>
<dbReference type="Pfam" id="PF00479">
    <property type="entry name" value="G6PD_N"/>
    <property type="match status" value="1"/>
</dbReference>
<dbReference type="GO" id="GO:0005829">
    <property type="term" value="C:cytosol"/>
    <property type="evidence" value="ECO:0007669"/>
    <property type="project" value="TreeGrafter"/>
</dbReference>
<comment type="function">
    <text evidence="7">Catalyzes the oxidation of glucose 6-phosphate to 6-phosphogluconolactone.</text>
</comment>
<accession>A0A5C6AQ33</accession>